<feature type="domain" description="Lantibiotic biosynthesis protein dehydration" evidence="2">
    <location>
        <begin position="210"/>
        <end position="591"/>
    </location>
</feature>
<dbReference type="Pfam" id="PF13575">
    <property type="entry name" value="DUF4135"/>
    <property type="match status" value="1"/>
</dbReference>
<accession>A0A4R5F2H3</accession>
<dbReference type="Gene3D" id="1.50.10.10">
    <property type="match status" value="1"/>
</dbReference>
<gene>
    <name evidence="3" type="primary">lanM</name>
    <name evidence="3" type="ORF">E1295_30320</name>
</gene>
<dbReference type="InterPro" id="IPR017146">
    <property type="entry name" value="Lanti_2_LanM"/>
</dbReference>
<dbReference type="NCBIfam" id="TIGR03897">
    <property type="entry name" value="lanti_2_LanM"/>
    <property type="match status" value="1"/>
</dbReference>
<sequence>MPWELATTVTERRAAGAPTEVDAVQGDKRLAMWLELKVFDDASESADGRLAPLGVTVEQLAELLGETGQSLRSRGMPEPAWHHTFVTWWRTGTELAPAGQRIHDDLGLLEVARPLLEGALRQLHQAIVVRLASACVIDPVLTDVEGLVTSLQSTLPGGEVLEQVKRTMVTELNVARLEDRLIGDTPQDRFADFVRQLADPGAALAIWQEYPVLARMVVQRLSFWLEVTLELVNALIDDLRGLRERGLVQATATRLTEVRFGAGDTHRGGRSVAILTFDHGRLVFKPRPLVMDTAFDGLLAWLNNGGPKFPLRRTRMWDRGSHGWSEHVDASVHTDADGADRYAWRLGALTALLYAMHATDFHYENILAVGDDPVLVDLESLLHADKRSAMPSPEGGDESVAAVALLNSVTTIGVLPNRFLVRDGTELFDVDISGLGGRGGQKTPVALPTWDGDGTDAMQLVSRHMDMEPKQNLPTDEHGHEWDLFDRADQFAEGFTDCYRALMAGREDLLAADGLLSAFGNARSRLILRPTQVYGRVLMECSHPDFLRDGLDLDRSLARLLGGHQYIDCHEEIIRSELAEMHRGDIPIFGVDVTSGVIHGGWQDARMGVQERAPLDTVQDRVRELCEEDRGTQEWIIRSTITASRAVASDKQWPNWARERDETGVAAEEATAEALRLAHRLDELAVRDGGRVGWIGLGMLEERFWRLTPAESDMYTGLAGIGLALDAVAAITGDERSYELAGLVFDQLARQARWLTDEAARDPRKRAETAVSIGVFEKVGGGIYSLAHAAAHRRCSDLAAAAESLLSVMDLLVDEDDFLDVVSGAAGAIFALLALHRISPDSGALPLAERCARQLIDGHVEMPVGWGWKTRLNPDVALTGFSHGASGIAVALARLNEISPRDEYVHAVRQALRYEDSIYDPHAGAWPDLRPDEVSNTAFMSTWCHGGPGIALARDELLRLGTVPDLAEQLDLDRRRGVQSILSTGLDQPVVSGIGNHCLCHGDVGNLLIAQRCHRPGDDPEVAGLLPKVWRTLINEGRTNRWLCGVPDGIETPDLMTGLAGIAWGLAHLARPETVPNVLTLAAPDTAPAGA</sequence>
<keyword evidence="1" id="KW-0479">Metal-binding</keyword>
<dbReference type="InterPro" id="IPR007822">
    <property type="entry name" value="LANC-like"/>
</dbReference>
<reference evidence="3 4" key="1">
    <citation type="submission" date="2019-03" db="EMBL/GenBank/DDBJ databases">
        <title>Draft genome sequences of novel Actinobacteria.</title>
        <authorList>
            <person name="Sahin N."/>
            <person name="Ay H."/>
            <person name="Saygin H."/>
        </authorList>
    </citation>
    <scope>NUCLEOTIDE SEQUENCE [LARGE SCALE GENOMIC DNA]</scope>
    <source>
        <strain evidence="3 4">6K102</strain>
    </source>
</reference>
<comment type="caution">
    <text evidence="3">The sequence shown here is derived from an EMBL/GenBank/DDBJ whole genome shotgun (WGS) entry which is preliminary data.</text>
</comment>
<evidence type="ECO:0000256" key="1">
    <source>
        <dbReference type="PIRSR" id="PIRSR607822-1"/>
    </source>
</evidence>
<dbReference type="AlphaFoldDB" id="A0A4R5F2H3"/>
<evidence type="ECO:0000313" key="3">
    <source>
        <dbReference type="EMBL" id="TDE41407.1"/>
    </source>
</evidence>
<dbReference type="EMBL" id="SMLD01000099">
    <property type="protein sequence ID" value="TDE41407.1"/>
    <property type="molecule type" value="Genomic_DNA"/>
</dbReference>
<dbReference type="GO" id="GO:0046872">
    <property type="term" value="F:metal ion binding"/>
    <property type="evidence" value="ECO:0007669"/>
    <property type="project" value="UniProtKB-KW"/>
</dbReference>
<keyword evidence="4" id="KW-1185">Reference proteome</keyword>
<evidence type="ECO:0000259" key="2">
    <source>
        <dbReference type="Pfam" id="PF13575"/>
    </source>
</evidence>
<dbReference type="Proteomes" id="UP000295136">
    <property type="component" value="Unassembled WGS sequence"/>
</dbReference>
<keyword evidence="1" id="KW-0862">Zinc</keyword>
<dbReference type="Pfam" id="PF05147">
    <property type="entry name" value="LANC_like"/>
    <property type="match status" value="1"/>
</dbReference>
<evidence type="ECO:0000313" key="4">
    <source>
        <dbReference type="Proteomes" id="UP000295136"/>
    </source>
</evidence>
<dbReference type="InterPro" id="IPR012341">
    <property type="entry name" value="6hp_glycosidase-like_sf"/>
</dbReference>
<protein>
    <submittedName>
        <fullName evidence="3">Type 2 lantipeptide synthetase LanM</fullName>
    </submittedName>
</protein>
<dbReference type="CDD" id="cd04792">
    <property type="entry name" value="LanM-like"/>
    <property type="match status" value="1"/>
</dbReference>
<dbReference type="PRINTS" id="PR01950">
    <property type="entry name" value="LANCSUPER"/>
</dbReference>
<dbReference type="SMART" id="SM01260">
    <property type="entry name" value="LANC_like"/>
    <property type="match status" value="1"/>
</dbReference>
<dbReference type="InterPro" id="IPR025410">
    <property type="entry name" value="Lant_dehyd"/>
</dbReference>
<organism evidence="3 4">
    <name type="scientific">Nonomuraea mesophila</name>
    <dbReference type="NCBI Taxonomy" id="2530382"/>
    <lineage>
        <taxon>Bacteria</taxon>
        <taxon>Bacillati</taxon>
        <taxon>Actinomycetota</taxon>
        <taxon>Actinomycetes</taxon>
        <taxon>Streptosporangiales</taxon>
        <taxon>Streptosporangiaceae</taxon>
        <taxon>Nonomuraea</taxon>
    </lineage>
</organism>
<proteinExistence type="predicted"/>
<dbReference type="SUPFAM" id="SSF158745">
    <property type="entry name" value="LanC-like"/>
    <property type="match status" value="1"/>
</dbReference>
<name>A0A4R5F2H3_9ACTN</name>
<feature type="binding site" evidence="1">
    <location>
        <position position="944"/>
    </location>
    <ligand>
        <name>Zn(2+)</name>
        <dbReference type="ChEBI" id="CHEBI:29105"/>
    </ligand>
</feature>
<dbReference type="GO" id="GO:0031179">
    <property type="term" value="P:peptide modification"/>
    <property type="evidence" value="ECO:0007669"/>
    <property type="project" value="InterPro"/>
</dbReference>
<dbReference type="GO" id="GO:0005975">
    <property type="term" value="P:carbohydrate metabolic process"/>
    <property type="evidence" value="ECO:0007669"/>
    <property type="project" value="InterPro"/>
</dbReference>
<dbReference type="PIRSF" id="PIRSF037228">
    <property type="entry name" value="Lant_mod_RumM"/>
    <property type="match status" value="1"/>
</dbReference>